<dbReference type="EMBL" id="CT867996">
    <property type="protein sequence ID" value="CAK58100.1"/>
    <property type="molecule type" value="Genomic_DNA"/>
</dbReference>
<keyword evidence="1" id="KW-0732">Signal</keyword>
<evidence type="ECO:0000313" key="2">
    <source>
        <dbReference type="EMBL" id="CAK58100.1"/>
    </source>
</evidence>
<dbReference type="RefSeq" id="XP_001425498.1">
    <property type="nucleotide sequence ID" value="XM_001425461.1"/>
</dbReference>
<organism evidence="2 3">
    <name type="scientific">Paramecium tetraurelia</name>
    <dbReference type="NCBI Taxonomy" id="5888"/>
    <lineage>
        <taxon>Eukaryota</taxon>
        <taxon>Sar</taxon>
        <taxon>Alveolata</taxon>
        <taxon>Ciliophora</taxon>
        <taxon>Intramacronucleata</taxon>
        <taxon>Oligohymenophorea</taxon>
        <taxon>Peniculida</taxon>
        <taxon>Parameciidae</taxon>
        <taxon>Paramecium</taxon>
    </lineage>
</organism>
<name>A0BHT3_PARTE</name>
<dbReference type="GeneID" id="5011289"/>
<accession>A0BHT3</accession>
<gene>
    <name evidence="2" type="ORF">GSPATT00029136001</name>
</gene>
<sequence>MINLIGFTLLVVGCQTSTIKLSSFYECSCQNLLTDKDCILEFCNWNNNTSLCQNKSCGEFNKGDCQGVPDPFQCTWNYQLDKCETFTKCSDYSFSITQANRCYELIKCQADVGTIDIMAGTIKCMAKSNESAKSITNCDKIPYDHCEWLATDDEKQCVRNKETQSCETRTITQCSDYKKIDECDPSACYWNETCKPLECSILPEQSCQFYFSIDSKDVTLCTWNQNQCVDLEPESLDQGQCLSYTLYSYAWDPSSEQCEICSKNSIQKRLFFFGFILLALSLN</sequence>
<proteinExistence type="predicted"/>
<evidence type="ECO:0000313" key="3">
    <source>
        <dbReference type="Proteomes" id="UP000000600"/>
    </source>
</evidence>
<dbReference type="InParanoid" id="A0BHT3"/>
<feature type="signal peptide" evidence="1">
    <location>
        <begin position="1"/>
        <end position="16"/>
    </location>
</feature>
<dbReference type="OrthoDB" id="286640at2759"/>
<reference evidence="2 3" key="1">
    <citation type="journal article" date="2006" name="Nature">
        <title>Global trends of whole-genome duplications revealed by the ciliate Paramecium tetraurelia.</title>
        <authorList>
            <consortium name="Genoscope"/>
            <person name="Aury J.-M."/>
            <person name="Jaillon O."/>
            <person name="Duret L."/>
            <person name="Noel B."/>
            <person name="Jubin C."/>
            <person name="Porcel B.M."/>
            <person name="Segurens B."/>
            <person name="Daubin V."/>
            <person name="Anthouard V."/>
            <person name="Aiach N."/>
            <person name="Arnaiz O."/>
            <person name="Billaut A."/>
            <person name="Beisson J."/>
            <person name="Blanc I."/>
            <person name="Bouhouche K."/>
            <person name="Camara F."/>
            <person name="Duharcourt S."/>
            <person name="Guigo R."/>
            <person name="Gogendeau D."/>
            <person name="Katinka M."/>
            <person name="Keller A.-M."/>
            <person name="Kissmehl R."/>
            <person name="Klotz C."/>
            <person name="Koll F."/>
            <person name="Le Moue A."/>
            <person name="Lepere C."/>
            <person name="Malinsky S."/>
            <person name="Nowacki M."/>
            <person name="Nowak J.K."/>
            <person name="Plattner H."/>
            <person name="Poulain J."/>
            <person name="Ruiz F."/>
            <person name="Serrano V."/>
            <person name="Zagulski M."/>
            <person name="Dessen P."/>
            <person name="Betermier M."/>
            <person name="Weissenbach J."/>
            <person name="Scarpelli C."/>
            <person name="Schachter V."/>
            <person name="Sperling L."/>
            <person name="Meyer E."/>
            <person name="Cohen J."/>
            <person name="Wincker P."/>
        </authorList>
    </citation>
    <scope>NUCLEOTIDE SEQUENCE [LARGE SCALE GENOMIC DNA]</scope>
    <source>
        <strain evidence="2 3">Stock d4-2</strain>
    </source>
</reference>
<dbReference type="KEGG" id="ptm:GSPATT00029136001"/>
<evidence type="ECO:0008006" key="4">
    <source>
        <dbReference type="Google" id="ProtNLM"/>
    </source>
</evidence>
<evidence type="ECO:0000256" key="1">
    <source>
        <dbReference type="SAM" id="SignalP"/>
    </source>
</evidence>
<dbReference type="HOGENOM" id="CLU_077273_0_0_1"/>
<dbReference type="OMA" id="ANRCYEL"/>
<dbReference type="AlphaFoldDB" id="A0BHT3"/>
<keyword evidence="3" id="KW-1185">Reference proteome</keyword>
<protein>
    <recommendedName>
        <fullName evidence="4">Mini antigen</fullName>
    </recommendedName>
</protein>
<dbReference type="Proteomes" id="UP000000600">
    <property type="component" value="Unassembled WGS sequence"/>
</dbReference>
<feature type="chain" id="PRO_5002622728" description="Mini antigen" evidence="1">
    <location>
        <begin position="17"/>
        <end position="283"/>
    </location>
</feature>